<reference evidence="2" key="2">
    <citation type="submission" date="2020-01" db="EMBL/GenBank/DDBJ databases">
        <authorList>
            <person name="Hornung B."/>
        </authorList>
    </citation>
    <scope>NUCLEOTIDE SEQUENCE</scope>
    <source>
        <strain evidence="2">PacBioINE</strain>
    </source>
</reference>
<organism evidence="2">
    <name type="scientific">Acididesulfobacillus acetoxydans</name>
    <dbReference type="NCBI Taxonomy" id="1561005"/>
    <lineage>
        <taxon>Bacteria</taxon>
        <taxon>Bacillati</taxon>
        <taxon>Bacillota</taxon>
        <taxon>Clostridia</taxon>
        <taxon>Eubacteriales</taxon>
        <taxon>Peptococcaceae</taxon>
        <taxon>Acididesulfobacillus</taxon>
    </lineage>
</organism>
<keyword evidence="4" id="KW-1185">Reference proteome</keyword>
<dbReference type="Proteomes" id="UP000836597">
    <property type="component" value="Chromosome"/>
</dbReference>
<sequence>MLLASILVAVAGNIIDMGILPQYDLEASLRDALSAGFALDDYPAFREKLKTARSVLILGVY</sequence>
<evidence type="ECO:0000313" key="4">
    <source>
        <dbReference type="Proteomes" id="UP001071230"/>
    </source>
</evidence>
<name>A0A8S0W358_9FIRM</name>
<dbReference type="Proteomes" id="UP001071230">
    <property type="component" value="Unassembled WGS sequence"/>
</dbReference>
<evidence type="ECO:0000313" key="2">
    <source>
        <dbReference type="EMBL" id="CAA7601328.1"/>
    </source>
</evidence>
<dbReference type="EMBL" id="CDGJ01000130">
    <property type="protein sequence ID" value="CEJ09360.1"/>
    <property type="molecule type" value="Genomic_DNA"/>
</dbReference>
<dbReference type="InterPro" id="IPR002791">
    <property type="entry name" value="ARMT1-like_metal-bd"/>
</dbReference>
<feature type="domain" description="Damage-control phosphatase ARMT1-like metal-binding" evidence="1">
    <location>
        <begin position="5"/>
        <end position="58"/>
    </location>
</feature>
<dbReference type="InterPro" id="IPR036075">
    <property type="entry name" value="ARMT-1-like_metal-bd_sf"/>
</dbReference>
<dbReference type="Gene3D" id="1.10.285.20">
    <property type="entry name" value="Uncharacterised protein PF01937, DUF89, domain 2"/>
    <property type="match status" value="1"/>
</dbReference>
<reference evidence="3" key="1">
    <citation type="submission" date="2014-11" db="EMBL/GenBank/DDBJ databases">
        <authorList>
            <person name="Hornung B.V."/>
        </authorList>
    </citation>
    <scope>NUCLEOTIDE SEQUENCE</scope>
    <source>
        <strain evidence="3">INE</strain>
    </source>
</reference>
<gene>
    <name evidence="2" type="ORF">DEACI_1994</name>
    <name evidence="3" type="ORF">DEACI_3844</name>
</gene>
<dbReference type="Pfam" id="PF01937">
    <property type="entry name" value="ARMT1-like_dom"/>
    <property type="match status" value="1"/>
</dbReference>
<accession>A0A8S0W358</accession>
<evidence type="ECO:0000259" key="1">
    <source>
        <dbReference type="Pfam" id="PF01937"/>
    </source>
</evidence>
<evidence type="ECO:0000313" key="3">
    <source>
        <dbReference type="EMBL" id="CEJ09360.1"/>
    </source>
</evidence>
<dbReference type="KEGG" id="aacx:DEACI_1994"/>
<proteinExistence type="predicted"/>
<dbReference type="AlphaFoldDB" id="A0A8S0W358"/>
<dbReference type="SUPFAM" id="SSF111321">
    <property type="entry name" value="AF1104-like"/>
    <property type="match status" value="1"/>
</dbReference>
<protein>
    <recommendedName>
        <fullName evidence="1">Damage-control phosphatase ARMT1-like metal-binding domain-containing protein</fullName>
    </recommendedName>
</protein>
<dbReference type="EMBL" id="LR746496">
    <property type="protein sequence ID" value="CAA7601328.1"/>
    <property type="molecule type" value="Genomic_DNA"/>
</dbReference>